<evidence type="ECO:0000256" key="4">
    <source>
        <dbReference type="ARBA" id="ARBA00022833"/>
    </source>
</evidence>
<keyword evidence="9" id="KW-0472">Membrane</keyword>
<feature type="binding site" evidence="7">
    <location>
        <position position="242"/>
    </location>
    <ligand>
        <name>Zn(2+)</name>
        <dbReference type="ChEBI" id="CHEBI:29105"/>
        <note>catalytic</note>
    </ligand>
</feature>
<feature type="transmembrane region" description="Helical" evidence="9">
    <location>
        <begin position="114"/>
        <end position="133"/>
    </location>
</feature>
<organism evidence="12 13">
    <name type="scientific">candidate division WOR_3 bacterium SM23_60</name>
    <dbReference type="NCBI Taxonomy" id="1703780"/>
    <lineage>
        <taxon>Bacteria</taxon>
        <taxon>Bacteria division WOR-3</taxon>
    </lineage>
</organism>
<keyword evidence="9" id="KW-1133">Transmembrane helix</keyword>
<keyword evidence="1 8" id="KW-0645">Protease</keyword>
<evidence type="ECO:0000313" key="13">
    <source>
        <dbReference type="Proteomes" id="UP000051096"/>
    </source>
</evidence>
<dbReference type="InterPro" id="IPR001915">
    <property type="entry name" value="Peptidase_M48"/>
</dbReference>
<keyword evidence="2 7" id="KW-0479">Metal-binding</keyword>
<dbReference type="AlphaFoldDB" id="A0A0S8GAI3"/>
<feature type="transmembrane region" description="Helical" evidence="9">
    <location>
        <begin position="67"/>
        <end position="93"/>
    </location>
</feature>
<dbReference type="Proteomes" id="UP000051096">
    <property type="component" value="Unassembled WGS sequence"/>
</dbReference>
<dbReference type="CDD" id="cd07343">
    <property type="entry name" value="M48A_Zmpste24p_like"/>
    <property type="match status" value="1"/>
</dbReference>
<dbReference type="InterPro" id="IPR027057">
    <property type="entry name" value="CAXX_Prtase_1"/>
</dbReference>
<evidence type="ECO:0008006" key="14">
    <source>
        <dbReference type="Google" id="ProtNLM"/>
    </source>
</evidence>
<evidence type="ECO:0000256" key="7">
    <source>
        <dbReference type="PIRSR" id="PIRSR627057-2"/>
    </source>
</evidence>
<dbReference type="EMBL" id="LJUO01000122">
    <property type="protein sequence ID" value="KPK69554.1"/>
    <property type="molecule type" value="Genomic_DNA"/>
</dbReference>
<protein>
    <recommendedName>
        <fullName evidence="14">Peptidase M48</fullName>
    </recommendedName>
</protein>
<evidence type="ECO:0000256" key="8">
    <source>
        <dbReference type="RuleBase" id="RU003983"/>
    </source>
</evidence>
<reference evidence="12 13" key="1">
    <citation type="journal article" date="2015" name="Microbiome">
        <title>Genomic resolution of linkages in carbon, nitrogen, and sulfur cycling among widespread estuary sediment bacteria.</title>
        <authorList>
            <person name="Baker B.J."/>
            <person name="Lazar C.S."/>
            <person name="Teske A.P."/>
            <person name="Dick G.J."/>
        </authorList>
    </citation>
    <scope>NUCLEOTIDE SEQUENCE [LARGE SCALE GENOMIC DNA]</scope>
    <source>
        <strain evidence="12">SM23_60</strain>
    </source>
</reference>
<evidence type="ECO:0000256" key="1">
    <source>
        <dbReference type="ARBA" id="ARBA00022670"/>
    </source>
</evidence>
<comment type="cofactor">
    <cofactor evidence="7 8">
        <name>Zn(2+)</name>
        <dbReference type="ChEBI" id="CHEBI:29105"/>
    </cofactor>
    <text evidence="7 8">Binds 1 zinc ion per subunit.</text>
</comment>
<evidence type="ECO:0000256" key="6">
    <source>
        <dbReference type="PIRSR" id="PIRSR627057-1"/>
    </source>
</evidence>
<evidence type="ECO:0000256" key="5">
    <source>
        <dbReference type="ARBA" id="ARBA00023049"/>
    </source>
</evidence>
<proteinExistence type="inferred from homology"/>
<keyword evidence="9" id="KW-0812">Transmembrane</keyword>
<evidence type="ECO:0000256" key="3">
    <source>
        <dbReference type="ARBA" id="ARBA00022801"/>
    </source>
</evidence>
<feature type="transmembrane region" description="Helical" evidence="9">
    <location>
        <begin position="291"/>
        <end position="310"/>
    </location>
</feature>
<feature type="binding site" evidence="7">
    <location>
        <position position="318"/>
    </location>
    <ligand>
        <name>Zn(2+)</name>
        <dbReference type="ChEBI" id="CHEBI:29105"/>
        <note>catalytic</note>
    </ligand>
</feature>
<dbReference type="InterPro" id="IPR032456">
    <property type="entry name" value="Peptidase_M48_N"/>
</dbReference>
<feature type="binding site" evidence="7">
    <location>
        <position position="246"/>
    </location>
    <ligand>
        <name>Zn(2+)</name>
        <dbReference type="ChEBI" id="CHEBI:29105"/>
        <note>catalytic</note>
    </ligand>
</feature>
<feature type="domain" description="CAAX prenyl protease 1 N-terminal" evidence="11">
    <location>
        <begin position="5"/>
        <end position="169"/>
    </location>
</feature>
<feature type="active site" evidence="6">
    <location>
        <position position="243"/>
    </location>
</feature>
<comment type="similarity">
    <text evidence="8">Belongs to the peptidase M48 family.</text>
</comment>
<feature type="transmembrane region" description="Helical" evidence="9">
    <location>
        <begin position="27"/>
        <end position="47"/>
    </location>
</feature>
<dbReference type="GO" id="GO:0046872">
    <property type="term" value="F:metal ion binding"/>
    <property type="evidence" value="ECO:0007669"/>
    <property type="project" value="UniProtKB-KW"/>
</dbReference>
<gene>
    <name evidence="12" type="ORF">AMJ87_10365</name>
</gene>
<accession>A0A0S8GAI3</accession>
<dbReference type="Pfam" id="PF16491">
    <property type="entry name" value="Peptidase_M48_N"/>
    <property type="match status" value="1"/>
</dbReference>
<keyword evidence="4 7" id="KW-0862">Zinc</keyword>
<sequence>MRKREMHPLIDREKQRIAQQYRRHNRVVSITSFVVLLLGLFAFLVSGASNNLAVFAERLSGARAVVILVYFTVLYVAYSAITFPFVYWSGFVIEHRFGFSLQTFGQWIVDWVKSFLVGFVLGGIVFEVLYLVTRASVHLWWLWLALFMIVFSVVLANLFPVMILPLFYKTSPLSDSDLKQRIEALCERMNIPVQGVYSINLSSKSTKANAAVAGLGNTKRILLGDTLLADYSPDETISVLAHEITHFAEHHTWWLVGIQSVVTLALFYVFYQVYPVLYGLAGFTHTSEIAAFPVFAFAFAGLNFVTKPLSAGVSRYFERRADSGALDLTGDADSFIKVMAKFCNKQLMIAYPHPLIEWYKYSHPSPGNRIRFAEKWQKAQRLSKNC</sequence>
<evidence type="ECO:0000256" key="9">
    <source>
        <dbReference type="SAM" id="Phobius"/>
    </source>
</evidence>
<evidence type="ECO:0000259" key="10">
    <source>
        <dbReference type="Pfam" id="PF01435"/>
    </source>
</evidence>
<dbReference type="GO" id="GO:0004222">
    <property type="term" value="F:metalloendopeptidase activity"/>
    <property type="evidence" value="ECO:0007669"/>
    <property type="project" value="InterPro"/>
</dbReference>
<evidence type="ECO:0000256" key="2">
    <source>
        <dbReference type="ARBA" id="ARBA00022723"/>
    </source>
</evidence>
<feature type="transmembrane region" description="Helical" evidence="9">
    <location>
        <begin position="139"/>
        <end position="168"/>
    </location>
</feature>
<feature type="transmembrane region" description="Helical" evidence="9">
    <location>
        <begin position="252"/>
        <end position="271"/>
    </location>
</feature>
<keyword evidence="5 8" id="KW-0482">Metalloprotease</keyword>
<comment type="caution">
    <text evidence="12">The sequence shown here is derived from an EMBL/GenBank/DDBJ whole genome shotgun (WGS) entry which is preliminary data.</text>
</comment>
<feature type="domain" description="Peptidase M48" evidence="10">
    <location>
        <begin position="173"/>
        <end position="376"/>
    </location>
</feature>
<keyword evidence="3 8" id="KW-0378">Hydrolase</keyword>
<dbReference type="Pfam" id="PF01435">
    <property type="entry name" value="Peptidase_M48"/>
    <property type="match status" value="1"/>
</dbReference>
<dbReference type="GO" id="GO:0071586">
    <property type="term" value="P:CAAX-box protein processing"/>
    <property type="evidence" value="ECO:0007669"/>
    <property type="project" value="InterPro"/>
</dbReference>
<name>A0A0S8GAI3_UNCW3</name>
<feature type="active site" description="Proton donor" evidence="6">
    <location>
        <position position="322"/>
    </location>
</feature>
<evidence type="ECO:0000259" key="11">
    <source>
        <dbReference type="Pfam" id="PF16491"/>
    </source>
</evidence>
<dbReference type="PANTHER" id="PTHR10120">
    <property type="entry name" value="CAAX PRENYL PROTEASE 1"/>
    <property type="match status" value="1"/>
</dbReference>
<evidence type="ECO:0000313" key="12">
    <source>
        <dbReference type="EMBL" id="KPK69554.1"/>
    </source>
</evidence>
<dbReference type="Gene3D" id="3.30.2010.10">
    <property type="entry name" value="Metalloproteases ('zincins'), catalytic domain"/>
    <property type="match status" value="1"/>
</dbReference>